<evidence type="ECO:0000256" key="2">
    <source>
        <dbReference type="ARBA" id="ARBA00022771"/>
    </source>
</evidence>
<sequence length="204" mass="23946">MNNERLEYFRRKLELEKKRVYKLLKQMEENETINSNAELSSELSFYDNHPSDIATEIFDKERGLAFKGNEVAIIKKIDNSLANIDKGTYGKCSICGKDIKEERLEFIPYTDHCVKCQKWISNSYSDEKRNTPIEKQEPGYPFGYGYNDYGNRIDQVGYDAEDSYQDVGRINRIKNVLDVYTDEDVEYVEPIEKISNEQYKNQLP</sequence>
<dbReference type="InterPro" id="IPR014240">
    <property type="entry name" value="YteA"/>
</dbReference>
<organism evidence="6 7">
    <name type="scientific">Clostridium muellerianum</name>
    <dbReference type="NCBI Taxonomy" id="2716538"/>
    <lineage>
        <taxon>Bacteria</taxon>
        <taxon>Bacillati</taxon>
        <taxon>Bacillota</taxon>
        <taxon>Clostridia</taxon>
        <taxon>Eubacteriales</taxon>
        <taxon>Clostridiaceae</taxon>
        <taxon>Clostridium</taxon>
    </lineage>
</organism>
<dbReference type="InterPro" id="IPR037187">
    <property type="entry name" value="DnaK_N"/>
</dbReference>
<dbReference type="SUPFAM" id="SSF57716">
    <property type="entry name" value="Glucocorticoid receptor-like (DNA-binding domain)"/>
    <property type="match status" value="1"/>
</dbReference>
<evidence type="ECO:0000313" key="7">
    <source>
        <dbReference type="Proteomes" id="UP000537131"/>
    </source>
</evidence>
<accession>A0A7Y0EDC6</accession>
<comment type="caution">
    <text evidence="6">The sequence shown here is derived from an EMBL/GenBank/DDBJ whole genome shotgun (WGS) entry which is preliminary data.</text>
</comment>
<evidence type="ECO:0000256" key="1">
    <source>
        <dbReference type="ARBA" id="ARBA00022723"/>
    </source>
</evidence>
<keyword evidence="2" id="KW-0863">Zinc-finger</keyword>
<evidence type="ECO:0000259" key="5">
    <source>
        <dbReference type="Pfam" id="PF01258"/>
    </source>
</evidence>
<dbReference type="RefSeq" id="WP_169296014.1">
    <property type="nucleotide sequence ID" value="NZ_JABBNI010000004.1"/>
</dbReference>
<evidence type="ECO:0000313" key="6">
    <source>
        <dbReference type="EMBL" id="NMM61406.1"/>
    </source>
</evidence>
<dbReference type="GO" id="GO:0008270">
    <property type="term" value="F:zinc ion binding"/>
    <property type="evidence" value="ECO:0007669"/>
    <property type="project" value="UniProtKB-KW"/>
</dbReference>
<keyword evidence="1" id="KW-0479">Metal-binding</keyword>
<feature type="domain" description="Zinc finger DksA/TraR C4-type" evidence="5">
    <location>
        <begin position="87"/>
        <end position="117"/>
    </location>
</feature>
<evidence type="ECO:0000256" key="3">
    <source>
        <dbReference type="ARBA" id="ARBA00022833"/>
    </source>
</evidence>
<dbReference type="PROSITE" id="PS01102">
    <property type="entry name" value="ZF_DKSA_1"/>
    <property type="match status" value="1"/>
</dbReference>
<dbReference type="SUPFAM" id="SSF109635">
    <property type="entry name" value="DnaK suppressor protein DksA, alpha-hairpin domain"/>
    <property type="match status" value="1"/>
</dbReference>
<reference evidence="6 7" key="1">
    <citation type="submission" date="2020-06" db="EMBL/GenBank/DDBJ databases">
        <title>Complete Genome Sequence of Clostridium muelleri sp. nov. P21T, an Acid-Alcohol Producing Acetogen Isolated from Old Hay.</title>
        <authorList>
            <person name="Duncan K.E."/>
            <person name="Tanner R.S."/>
        </authorList>
    </citation>
    <scope>NUCLEOTIDE SEQUENCE [LARGE SCALE GENOMIC DNA]</scope>
    <source>
        <strain evidence="6 7">P21</strain>
    </source>
</reference>
<dbReference type="InterPro" id="IPR000962">
    <property type="entry name" value="Znf_DskA_TraR"/>
</dbReference>
<dbReference type="PROSITE" id="PS51128">
    <property type="entry name" value="ZF_DKSA_2"/>
    <property type="match status" value="1"/>
</dbReference>
<evidence type="ECO:0000256" key="4">
    <source>
        <dbReference type="PROSITE-ProRule" id="PRU00510"/>
    </source>
</evidence>
<dbReference type="Gene3D" id="1.20.120.910">
    <property type="entry name" value="DksA, coiled-coil domain"/>
    <property type="match status" value="1"/>
</dbReference>
<dbReference type="Pfam" id="PF01258">
    <property type="entry name" value="zf-dskA_traR"/>
    <property type="match status" value="1"/>
</dbReference>
<protein>
    <submittedName>
        <fullName evidence="6">YteA family sporulation protein</fullName>
    </submittedName>
</protein>
<keyword evidence="7" id="KW-1185">Reference proteome</keyword>
<dbReference type="PANTHER" id="PTHR33823">
    <property type="entry name" value="RNA POLYMERASE-BINDING TRANSCRIPTION FACTOR DKSA-RELATED"/>
    <property type="match status" value="1"/>
</dbReference>
<dbReference type="NCBIfam" id="TIGR02890">
    <property type="entry name" value="bacill_yteA"/>
    <property type="match status" value="1"/>
</dbReference>
<proteinExistence type="predicted"/>
<dbReference type="AlphaFoldDB" id="A0A7Y0EDC6"/>
<gene>
    <name evidence="6" type="ORF">HBE96_01560</name>
</gene>
<dbReference type="Proteomes" id="UP000537131">
    <property type="component" value="Unassembled WGS sequence"/>
</dbReference>
<feature type="zinc finger region" description="dksA C4-type" evidence="4">
    <location>
        <begin position="92"/>
        <end position="116"/>
    </location>
</feature>
<dbReference type="InterPro" id="IPR020458">
    <property type="entry name" value="Znf_DskA_TraR_CS"/>
</dbReference>
<dbReference type="PANTHER" id="PTHR33823:SF4">
    <property type="entry name" value="GENERAL STRESS PROTEIN 16O"/>
    <property type="match status" value="1"/>
</dbReference>
<keyword evidence="3" id="KW-0862">Zinc</keyword>
<dbReference type="EMBL" id="JABBNI010000004">
    <property type="protein sequence ID" value="NMM61406.1"/>
    <property type="molecule type" value="Genomic_DNA"/>
</dbReference>
<name>A0A7Y0EDC6_9CLOT</name>